<reference evidence="6 7" key="1">
    <citation type="submission" date="2023-02" db="EMBL/GenBank/DDBJ databases">
        <title>Microbacterium betulae sp. nov., isolated from birch wood.</title>
        <authorList>
            <person name="Pasciak M."/>
            <person name="Pawlik K.J."/>
            <person name="Martynowski D."/>
            <person name="Laczmanski L."/>
            <person name="Ciekot J."/>
            <person name="Szponar B."/>
            <person name="Wojcik-Fatla A."/>
            <person name="Mackiewicz B."/>
            <person name="Farian E."/>
            <person name="Cholewa G."/>
            <person name="Cholewa A."/>
            <person name="Dutkiewicz J."/>
        </authorList>
    </citation>
    <scope>NUCLEOTIDE SEQUENCE [LARGE SCALE GENOMIC DNA]</scope>
    <source>
        <strain evidence="6 7">AB</strain>
    </source>
</reference>
<dbReference type="PROSITE" id="PS50931">
    <property type="entry name" value="HTH_LYSR"/>
    <property type="match status" value="1"/>
</dbReference>
<dbReference type="EMBL" id="CP118157">
    <property type="protein sequence ID" value="WOF22565.1"/>
    <property type="molecule type" value="Genomic_DNA"/>
</dbReference>
<keyword evidence="3" id="KW-0238">DNA-binding</keyword>
<dbReference type="KEGG" id="mbet:N8K70_14375"/>
<keyword evidence="7" id="KW-1185">Reference proteome</keyword>
<dbReference type="GO" id="GO:0032993">
    <property type="term" value="C:protein-DNA complex"/>
    <property type="evidence" value="ECO:0007669"/>
    <property type="project" value="TreeGrafter"/>
</dbReference>
<dbReference type="GO" id="GO:0003677">
    <property type="term" value="F:DNA binding"/>
    <property type="evidence" value="ECO:0007669"/>
    <property type="project" value="UniProtKB-KW"/>
</dbReference>
<dbReference type="AlphaFoldDB" id="A0AA97FHT9"/>
<evidence type="ECO:0000313" key="7">
    <source>
        <dbReference type="Proteomes" id="UP001305498"/>
    </source>
</evidence>
<dbReference type="SUPFAM" id="SSF46785">
    <property type="entry name" value="Winged helix' DNA-binding domain"/>
    <property type="match status" value="1"/>
</dbReference>
<comment type="similarity">
    <text evidence="1">Belongs to the LysR transcriptional regulatory family.</text>
</comment>
<evidence type="ECO:0000256" key="4">
    <source>
        <dbReference type="ARBA" id="ARBA00023163"/>
    </source>
</evidence>
<accession>A0AA97FHT9</accession>
<dbReference type="InterPro" id="IPR036390">
    <property type="entry name" value="WH_DNA-bd_sf"/>
</dbReference>
<dbReference type="PANTHER" id="PTHR30346">
    <property type="entry name" value="TRANSCRIPTIONAL DUAL REGULATOR HCAR-RELATED"/>
    <property type="match status" value="1"/>
</dbReference>
<dbReference type="CDD" id="cd08414">
    <property type="entry name" value="PBP2_LTTR_aromatics_like"/>
    <property type="match status" value="1"/>
</dbReference>
<dbReference type="Gene3D" id="3.40.190.10">
    <property type="entry name" value="Periplasmic binding protein-like II"/>
    <property type="match status" value="2"/>
</dbReference>
<dbReference type="Gene3D" id="1.10.10.10">
    <property type="entry name" value="Winged helix-like DNA-binding domain superfamily/Winged helix DNA-binding domain"/>
    <property type="match status" value="1"/>
</dbReference>
<dbReference type="InterPro" id="IPR005119">
    <property type="entry name" value="LysR_subst-bd"/>
</dbReference>
<feature type="domain" description="HTH lysR-type" evidence="5">
    <location>
        <begin position="1"/>
        <end position="58"/>
    </location>
</feature>
<keyword evidence="4" id="KW-0804">Transcription</keyword>
<dbReference type="InterPro" id="IPR000847">
    <property type="entry name" value="LysR_HTH_N"/>
</dbReference>
<protein>
    <submittedName>
        <fullName evidence="6">LysR family transcriptional regulator</fullName>
    </submittedName>
</protein>
<dbReference type="Pfam" id="PF03466">
    <property type="entry name" value="LysR_substrate"/>
    <property type="match status" value="1"/>
</dbReference>
<dbReference type="Pfam" id="PF00126">
    <property type="entry name" value="HTH_1"/>
    <property type="match status" value="1"/>
</dbReference>
<gene>
    <name evidence="6" type="ORF">N8K70_14375</name>
</gene>
<name>A0AA97FHT9_9MICO</name>
<evidence type="ECO:0000256" key="1">
    <source>
        <dbReference type="ARBA" id="ARBA00009437"/>
    </source>
</evidence>
<dbReference type="FunFam" id="1.10.10.10:FF:000001">
    <property type="entry name" value="LysR family transcriptional regulator"/>
    <property type="match status" value="1"/>
</dbReference>
<evidence type="ECO:0000256" key="3">
    <source>
        <dbReference type="ARBA" id="ARBA00023125"/>
    </source>
</evidence>
<evidence type="ECO:0000313" key="6">
    <source>
        <dbReference type="EMBL" id="WOF22565.1"/>
    </source>
</evidence>
<dbReference type="GO" id="GO:0003700">
    <property type="term" value="F:DNA-binding transcription factor activity"/>
    <property type="evidence" value="ECO:0007669"/>
    <property type="project" value="InterPro"/>
</dbReference>
<evidence type="ECO:0000259" key="5">
    <source>
        <dbReference type="PROSITE" id="PS50931"/>
    </source>
</evidence>
<organism evidence="6 7">
    <name type="scientific">Microbacterium betulae</name>
    <dbReference type="NCBI Taxonomy" id="2981139"/>
    <lineage>
        <taxon>Bacteria</taxon>
        <taxon>Bacillati</taxon>
        <taxon>Actinomycetota</taxon>
        <taxon>Actinomycetes</taxon>
        <taxon>Micrococcales</taxon>
        <taxon>Microbacteriaceae</taxon>
        <taxon>Microbacterium</taxon>
    </lineage>
</organism>
<sequence>MELRDLECIVVLADELHFGRAAARLGIAQPPLTKRIQKLEAELGLELFDRSSHRVELTMAGAELVAQARRVVSSAERTRAVARGLRTGVQGVVRIAAVGSAFYEAVPRVLEQARAVVPNVQLQVDELETTELIEALRFGDIQLGLLRPPATHGLATQTVWLERFVVAVGSSSPFAARADISVEDLVGADIVFFERSEGPGYWDRVAALFHAHGVEFQPTVPAPHVTTMVGLVALGVGVSIVPESARRLTPPGVTYLRLRENATLPLAIAARADRLTRPAQMVLDAMPTQPLRPLWPF</sequence>
<evidence type="ECO:0000256" key="2">
    <source>
        <dbReference type="ARBA" id="ARBA00023015"/>
    </source>
</evidence>
<keyword evidence="2" id="KW-0805">Transcription regulation</keyword>
<dbReference type="RefSeq" id="WP_317139036.1">
    <property type="nucleotide sequence ID" value="NZ_CP118157.1"/>
</dbReference>
<dbReference type="Proteomes" id="UP001305498">
    <property type="component" value="Chromosome"/>
</dbReference>
<dbReference type="InterPro" id="IPR036388">
    <property type="entry name" value="WH-like_DNA-bd_sf"/>
</dbReference>
<dbReference type="PRINTS" id="PR00039">
    <property type="entry name" value="HTHLYSR"/>
</dbReference>
<dbReference type="SUPFAM" id="SSF53850">
    <property type="entry name" value="Periplasmic binding protein-like II"/>
    <property type="match status" value="1"/>
</dbReference>
<proteinExistence type="inferred from homology"/>
<dbReference type="PANTHER" id="PTHR30346:SF28">
    <property type="entry name" value="HTH-TYPE TRANSCRIPTIONAL REGULATOR CYNR"/>
    <property type="match status" value="1"/>
</dbReference>